<keyword evidence="2" id="KW-1185">Reference proteome</keyword>
<reference evidence="1 2" key="1">
    <citation type="journal article" date="2019" name="Plant Biotechnol. J.">
        <title>The red bayberry genome and genetic basis of sex determination.</title>
        <authorList>
            <person name="Jia H.M."/>
            <person name="Jia H.J."/>
            <person name="Cai Q.L."/>
            <person name="Wang Y."/>
            <person name="Zhao H.B."/>
            <person name="Yang W.F."/>
            <person name="Wang G.Y."/>
            <person name="Li Y.H."/>
            <person name="Zhan D.L."/>
            <person name="Shen Y.T."/>
            <person name="Niu Q.F."/>
            <person name="Chang L."/>
            <person name="Qiu J."/>
            <person name="Zhao L."/>
            <person name="Xie H.B."/>
            <person name="Fu W.Y."/>
            <person name="Jin J."/>
            <person name="Li X.W."/>
            <person name="Jiao Y."/>
            <person name="Zhou C.C."/>
            <person name="Tu T."/>
            <person name="Chai C.Y."/>
            <person name="Gao J.L."/>
            <person name="Fan L.J."/>
            <person name="van de Weg E."/>
            <person name="Wang J.Y."/>
            <person name="Gao Z.S."/>
        </authorList>
    </citation>
    <scope>NUCLEOTIDE SEQUENCE [LARGE SCALE GENOMIC DNA]</scope>
    <source>
        <tissue evidence="1">Leaves</tissue>
    </source>
</reference>
<name>A0A6A1VS40_9ROSI</name>
<evidence type="ECO:0000313" key="2">
    <source>
        <dbReference type="Proteomes" id="UP000516437"/>
    </source>
</evidence>
<dbReference type="AlphaFoldDB" id="A0A6A1VS40"/>
<protein>
    <submittedName>
        <fullName evidence="1">U-box domain-containing protein 31</fullName>
    </submittedName>
</protein>
<feature type="non-terminal residue" evidence="1">
    <location>
        <position position="1"/>
    </location>
</feature>
<comment type="caution">
    <text evidence="1">The sequence shown here is derived from an EMBL/GenBank/DDBJ whole genome shotgun (WGS) entry which is preliminary data.</text>
</comment>
<gene>
    <name evidence="1" type="ORF">CJ030_MR5G003420</name>
</gene>
<evidence type="ECO:0000313" key="1">
    <source>
        <dbReference type="EMBL" id="KAB1213510.1"/>
    </source>
</evidence>
<dbReference type="EMBL" id="RXIC02000023">
    <property type="protein sequence ID" value="KAB1213510.1"/>
    <property type="molecule type" value="Genomic_DNA"/>
</dbReference>
<dbReference type="Proteomes" id="UP000516437">
    <property type="component" value="Chromosome 5"/>
</dbReference>
<sequence>ILDLETAVKDGVLGGIGGGVVEPADGDKLDLKKMIEELDLYEVPSVFICPISLEPISSLLGPFTSHAIGFEAIGSCKFASGFRVENELDATYEDFINGGYFICIETKINCMDEEGKPWAMQRGQGPL</sequence>
<accession>A0A6A1VS40</accession>
<dbReference type="OrthoDB" id="10555619at2759"/>
<organism evidence="1 2">
    <name type="scientific">Morella rubra</name>
    <name type="common">Chinese bayberry</name>
    <dbReference type="NCBI Taxonomy" id="262757"/>
    <lineage>
        <taxon>Eukaryota</taxon>
        <taxon>Viridiplantae</taxon>
        <taxon>Streptophyta</taxon>
        <taxon>Embryophyta</taxon>
        <taxon>Tracheophyta</taxon>
        <taxon>Spermatophyta</taxon>
        <taxon>Magnoliopsida</taxon>
        <taxon>eudicotyledons</taxon>
        <taxon>Gunneridae</taxon>
        <taxon>Pentapetalae</taxon>
        <taxon>rosids</taxon>
        <taxon>fabids</taxon>
        <taxon>Fagales</taxon>
        <taxon>Myricaceae</taxon>
        <taxon>Morella</taxon>
    </lineage>
</organism>
<proteinExistence type="predicted"/>